<keyword evidence="2" id="KW-0812">Transmembrane</keyword>
<feature type="compositionally biased region" description="Basic and acidic residues" evidence="1">
    <location>
        <begin position="332"/>
        <end position="341"/>
    </location>
</feature>
<comment type="caution">
    <text evidence="3">The sequence shown here is derived from an EMBL/GenBank/DDBJ whole genome shotgun (WGS) entry which is preliminary data.</text>
</comment>
<feature type="compositionally biased region" description="Low complexity" evidence="1">
    <location>
        <begin position="321"/>
        <end position="330"/>
    </location>
</feature>
<reference evidence="3" key="1">
    <citation type="journal article" date="2023" name="Mol. Phylogenet. Evol.">
        <title>Genome-scale phylogeny and comparative genomics of the fungal order Sordariales.</title>
        <authorList>
            <person name="Hensen N."/>
            <person name="Bonometti L."/>
            <person name="Westerberg I."/>
            <person name="Brannstrom I.O."/>
            <person name="Guillou S."/>
            <person name="Cros-Aarteil S."/>
            <person name="Calhoun S."/>
            <person name="Haridas S."/>
            <person name="Kuo A."/>
            <person name="Mondo S."/>
            <person name="Pangilinan J."/>
            <person name="Riley R."/>
            <person name="LaButti K."/>
            <person name="Andreopoulos B."/>
            <person name="Lipzen A."/>
            <person name="Chen C."/>
            <person name="Yan M."/>
            <person name="Daum C."/>
            <person name="Ng V."/>
            <person name="Clum A."/>
            <person name="Steindorff A."/>
            <person name="Ohm R.A."/>
            <person name="Martin F."/>
            <person name="Silar P."/>
            <person name="Natvig D.O."/>
            <person name="Lalanne C."/>
            <person name="Gautier V."/>
            <person name="Ament-Velasquez S.L."/>
            <person name="Kruys A."/>
            <person name="Hutchinson M.I."/>
            <person name="Powell A.J."/>
            <person name="Barry K."/>
            <person name="Miller A.N."/>
            <person name="Grigoriev I.V."/>
            <person name="Debuchy R."/>
            <person name="Gladieux P."/>
            <person name="Hiltunen Thoren M."/>
            <person name="Johannesson H."/>
        </authorList>
    </citation>
    <scope>NUCLEOTIDE SEQUENCE</scope>
    <source>
        <strain evidence="3">PSN293</strain>
    </source>
</reference>
<accession>A0AAN6Y197</accession>
<dbReference type="AlphaFoldDB" id="A0AAN6Y197"/>
<evidence type="ECO:0000256" key="1">
    <source>
        <dbReference type="SAM" id="MobiDB-lite"/>
    </source>
</evidence>
<dbReference type="EMBL" id="MU858206">
    <property type="protein sequence ID" value="KAK4209405.1"/>
    <property type="molecule type" value="Genomic_DNA"/>
</dbReference>
<proteinExistence type="predicted"/>
<dbReference type="Proteomes" id="UP001301769">
    <property type="component" value="Unassembled WGS sequence"/>
</dbReference>
<feature type="transmembrane region" description="Helical" evidence="2">
    <location>
        <begin position="275"/>
        <end position="296"/>
    </location>
</feature>
<evidence type="ECO:0000256" key="2">
    <source>
        <dbReference type="SAM" id="Phobius"/>
    </source>
</evidence>
<gene>
    <name evidence="3" type="ORF">QBC37DRAFT_430435</name>
</gene>
<feature type="compositionally biased region" description="Polar residues" evidence="1">
    <location>
        <begin position="1"/>
        <end position="16"/>
    </location>
</feature>
<reference evidence="3" key="2">
    <citation type="submission" date="2023-05" db="EMBL/GenBank/DDBJ databases">
        <authorList>
            <consortium name="Lawrence Berkeley National Laboratory"/>
            <person name="Steindorff A."/>
            <person name="Hensen N."/>
            <person name="Bonometti L."/>
            <person name="Westerberg I."/>
            <person name="Brannstrom I.O."/>
            <person name="Guillou S."/>
            <person name="Cros-Aarteil S."/>
            <person name="Calhoun S."/>
            <person name="Haridas S."/>
            <person name="Kuo A."/>
            <person name="Mondo S."/>
            <person name="Pangilinan J."/>
            <person name="Riley R."/>
            <person name="Labutti K."/>
            <person name="Andreopoulos B."/>
            <person name="Lipzen A."/>
            <person name="Chen C."/>
            <person name="Yanf M."/>
            <person name="Daum C."/>
            <person name="Ng V."/>
            <person name="Clum A."/>
            <person name="Ohm R."/>
            <person name="Martin F."/>
            <person name="Silar P."/>
            <person name="Natvig D."/>
            <person name="Lalanne C."/>
            <person name="Gautier V."/>
            <person name="Ament-Velasquez S.L."/>
            <person name="Kruys A."/>
            <person name="Hutchinson M.I."/>
            <person name="Powell A.J."/>
            <person name="Barry K."/>
            <person name="Miller A.N."/>
            <person name="Grigoriev I.V."/>
            <person name="Debuchy R."/>
            <person name="Gladieux P."/>
            <person name="Thoren M.H."/>
            <person name="Johannesson H."/>
        </authorList>
    </citation>
    <scope>NUCLEOTIDE SEQUENCE</scope>
    <source>
        <strain evidence="3">PSN293</strain>
    </source>
</reference>
<keyword evidence="4" id="KW-1185">Reference proteome</keyword>
<evidence type="ECO:0000313" key="3">
    <source>
        <dbReference type="EMBL" id="KAK4209405.1"/>
    </source>
</evidence>
<feature type="region of interest" description="Disordered" evidence="1">
    <location>
        <begin position="307"/>
        <end position="341"/>
    </location>
</feature>
<feature type="region of interest" description="Disordered" evidence="1">
    <location>
        <begin position="1"/>
        <end position="20"/>
    </location>
</feature>
<protein>
    <submittedName>
        <fullName evidence="3">Uncharacterized protein</fullName>
    </submittedName>
</protein>
<evidence type="ECO:0000313" key="4">
    <source>
        <dbReference type="Proteomes" id="UP001301769"/>
    </source>
</evidence>
<sequence length="341" mass="36123">MPYRFTATTTDVNVPPTTRPDWTNLGPLTSIFTPPPRCSNNGNLDDWGRPFADGRPFAYIPERWPSLVFVNSNNVECYPPTATTGPTTTFRPTGTITSTSTGTFVDFQHKYFSPGICPSGWYSAADYGTQYAGSPRLDRVGGGKIAVCCPTGYTAAFESLTTPDPRVSTGSCLSVLTSPVAAVTCATCNDDNTSRPIDNDNGVAIVQPTVTPTDLGSVGGQPHAMSPGSVIQVTAVETTILVRWAPTDQAMLDRIRAGDEEHGLSSLTTGQQAGLWIGVALAALLVLGTIAGVVILGKRKRAKKQAVPVTTGPRMVVDSESPPAYSPPAYKLESDDGHVKR</sequence>
<name>A0AAN6Y197_9PEZI</name>
<organism evidence="3 4">
    <name type="scientific">Rhypophila decipiens</name>
    <dbReference type="NCBI Taxonomy" id="261697"/>
    <lineage>
        <taxon>Eukaryota</taxon>
        <taxon>Fungi</taxon>
        <taxon>Dikarya</taxon>
        <taxon>Ascomycota</taxon>
        <taxon>Pezizomycotina</taxon>
        <taxon>Sordariomycetes</taxon>
        <taxon>Sordariomycetidae</taxon>
        <taxon>Sordariales</taxon>
        <taxon>Naviculisporaceae</taxon>
        <taxon>Rhypophila</taxon>
    </lineage>
</organism>
<keyword evidence="2" id="KW-1133">Transmembrane helix</keyword>
<keyword evidence="2" id="KW-0472">Membrane</keyword>